<name>A0A7S2L259_9DINO</name>
<gene>
    <name evidence="1" type="ORF">BRAN1462_LOCUS35213</name>
</gene>
<dbReference type="InterPro" id="IPR036412">
    <property type="entry name" value="HAD-like_sf"/>
</dbReference>
<dbReference type="EMBL" id="HBGW01055463">
    <property type="protein sequence ID" value="CAD9593070.1"/>
    <property type="molecule type" value="Transcribed_RNA"/>
</dbReference>
<proteinExistence type="predicted"/>
<evidence type="ECO:0000313" key="1">
    <source>
        <dbReference type="EMBL" id="CAD9593070.1"/>
    </source>
</evidence>
<dbReference type="AlphaFoldDB" id="A0A7S2L259"/>
<accession>A0A7S2L259</accession>
<sequence length="374" mass="41507">MDHDDSAWRSPASCLTEDSLVLLVQYDRDKGVAAIDVAALEIKGFHNGEATDVFPAGWDALCGAERERTPPSPTRRAEIQARVARMAKALRAKHQSDVQRVRSRARRKSKTCPSRVLAGVVQALDRDIYLSSSTTSTLADLSDRPVIIFDWDDTLLPTWHISDLQSQTCKHGAHFDAQADPDAVGGLAAHAAQVQRLLSKASELGRVAIVTLGAEDWVRSSAARYFPGVDLPSLLQDLDIPIYYARDHVRSRERRLACIEEGVDIWTIAKRNAMRRCLQRFGCVRSQYAHVISVGDSTAEADAIREIMWDFAGGVDNLLKVVKLVDSPSLELLTMELELLESWLPQVVSHPEDAFINFDDEPSASKIMQELARP</sequence>
<organism evidence="1">
    <name type="scientific">Zooxanthella nutricula</name>
    <dbReference type="NCBI Taxonomy" id="1333877"/>
    <lineage>
        <taxon>Eukaryota</taxon>
        <taxon>Sar</taxon>
        <taxon>Alveolata</taxon>
        <taxon>Dinophyceae</taxon>
        <taxon>Peridiniales</taxon>
        <taxon>Peridiniales incertae sedis</taxon>
        <taxon>Zooxanthella</taxon>
    </lineage>
</organism>
<dbReference type="PANTHER" id="PTHR38899:SF1">
    <property type="entry name" value="PROTEIN KINASE"/>
    <property type="match status" value="1"/>
</dbReference>
<dbReference type="PANTHER" id="PTHR38899">
    <property type="entry name" value="DOMAIN OOKINETE PROTEIN, PUTATIVE-RELATED"/>
    <property type="match status" value="1"/>
</dbReference>
<dbReference type="SUPFAM" id="SSF56784">
    <property type="entry name" value="HAD-like"/>
    <property type="match status" value="1"/>
</dbReference>
<protein>
    <submittedName>
        <fullName evidence="1">Uncharacterized protein</fullName>
    </submittedName>
</protein>
<reference evidence="1" key="1">
    <citation type="submission" date="2021-01" db="EMBL/GenBank/DDBJ databases">
        <authorList>
            <person name="Corre E."/>
            <person name="Pelletier E."/>
            <person name="Niang G."/>
            <person name="Scheremetjew M."/>
            <person name="Finn R."/>
            <person name="Kale V."/>
            <person name="Holt S."/>
            <person name="Cochrane G."/>
            <person name="Meng A."/>
            <person name="Brown T."/>
            <person name="Cohen L."/>
        </authorList>
    </citation>
    <scope>NUCLEOTIDE SEQUENCE</scope>
    <source>
        <strain evidence="1">RCC3387</strain>
    </source>
</reference>